<gene>
    <name evidence="2" type="ORF">MG3_03877</name>
</gene>
<accession>A0AB34PR10</accession>
<dbReference type="EMBL" id="AJIX01000027">
    <property type="protein sequence ID" value="KGR09119.1"/>
    <property type="molecule type" value="Genomic_DNA"/>
</dbReference>
<protein>
    <submittedName>
        <fullName evidence="2">Uncharacterized protein</fullName>
    </submittedName>
</protein>
<comment type="caution">
    <text evidence="2">The sequence shown here is derived from an EMBL/GenBank/DDBJ whole genome shotgun (WGS) entry which is preliminary data.</text>
</comment>
<evidence type="ECO:0000313" key="2">
    <source>
        <dbReference type="EMBL" id="KGR09119.1"/>
    </source>
</evidence>
<evidence type="ECO:0000256" key="1">
    <source>
        <dbReference type="SAM" id="MobiDB-lite"/>
    </source>
</evidence>
<dbReference type="Proteomes" id="UP000030161">
    <property type="component" value="Unassembled WGS sequence"/>
</dbReference>
<feature type="region of interest" description="Disordered" evidence="1">
    <location>
        <begin position="1"/>
        <end position="22"/>
    </location>
</feature>
<reference evidence="2 3" key="1">
    <citation type="submission" date="2013-12" db="EMBL/GenBank/DDBJ databases">
        <title>The Genome Sequence of Candida albicans P78048.</title>
        <authorList>
            <consortium name="The Broad Institute Genome Sequencing Platform"/>
            <consortium name="The Broad Institute Genome Sequencing Center for Infectious Disease"/>
            <person name="Cuomo C."/>
            <person name="Bennett R."/>
            <person name="Hirakawa M."/>
            <person name="Noverr M."/>
            <person name="Mitchell A."/>
            <person name="Young S.K."/>
            <person name="Zeng Q."/>
            <person name="Gargeya S."/>
            <person name="Fitzgerald M."/>
            <person name="Abouelleil A."/>
            <person name="Alvarado L."/>
            <person name="Berlin A.M."/>
            <person name="Chapman S.B."/>
            <person name="Dewar J."/>
            <person name="Goldberg J."/>
            <person name="Griggs A."/>
            <person name="Gujja S."/>
            <person name="Hansen M."/>
            <person name="Howarth C."/>
            <person name="Imamovic A."/>
            <person name="Larimer J."/>
            <person name="McCowan C."/>
            <person name="Murphy C."/>
            <person name="Pearson M."/>
            <person name="Priest M."/>
            <person name="Roberts A."/>
            <person name="Saif S."/>
            <person name="Shea T."/>
            <person name="Sykes S."/>
            <person name="Wortman J."/>
            <person name="Nusbaum C."/>
            <person name="Birren B."/>
        </authorList>
    </citation>
    <scope>NUCLEOTIDE SEQUENCE [LARGE SCALE GENOMIC DNA]</scope>
    <source>
        <strain evidence="2 3">P78048</strain>
    </source>
</reference>
<sequence>MSQSTDNSNIHDNTSNPYSVLTQKMSNLKEPINELLRNHEELLVQNLSIANKLSSIPKLTDKIESSIRE</sequence>
<dbReference type="AlphaFoldDB" id="A0AB34PR10"/>
<name>A0AB34PR10_CANAX</name>
<proteinExistence type="predicted"/>
<evidence type="ECO:0000313" key="3">
    <source>
        <dbReference type="Proteomes" id="UP000030161"/>
    </source>
</evidence>
<organism evidence="2 3">
    <name type="scientific">Candida albicans P78048</name>
    <dbReference type="NCBI Taxonomy" id="1094989"/>
    <lineage>
        <taxon>Eukaryota</taxon>
        <taxon>Fungi</taxon>
        <taxon>Dikarya</taxon>
        <taxon>Ascomycota</taxon>
        <taxon>Saccharomycotina</taxon>
        <taxon>Pichiomycetes</taxon>
        <taxon>Debaryomycetaceae</taxon>
        <taxon>Candida/Lodderomyces clade</taxon>
        <taxon>Candida</taxon>
    </lineage>
</organism>